<dbReference type="InterPro" id="IPR019734">
    <property type="entry name" value="TPR_rpt"/>
</dbReference>
<dbReference type="PANTHER" id="PTHR47691">
    <property type="entry name" value="REGULATOR-RELATED"/>
    <property type="match status" value="1"/>
</dbReference>
<dbReference type="CDD" id="cd21037">
    <property type="entry name" value="MLKL_NTD"/>
    <property type="match status" value="1"/>
</dbReference>
<accession>A0A8H7DHC0</accession>
<organism evidence="2 3">
    <name type="scientific">Mycena sanguinolenta</name>
    <dbReference type="NCBI Taxonomy" id="230812"/>
    <lineage>
        <taxon>Eukaryota</taxon>
        <taxon>Fungi</taxon>
        <taxon>Dikarya</taxon>
        <taxon>Basidiomycota</taxon>
        <taxon>Agaricomycotina</taxon>
        <taxon>Agaricomycetes</taxon>
        <taxon>Agaricomycetidae</taxon>
        <taxon>Agaricales</taxon>
        <taxon>Marasmiineae</taxon>
        <taxon>Mycenaceae</taxon>
        <taxon>Mycena</taxon>
    </lineage>
</organism>
<dbReference type="Gene3D" id="1.25.40.10">
    <property type="entry name" value="Tetratricopeptide repeat domain"/>
    <property type="match status" value="1"/>
</dbReference>
<dbReference type="AlphaFoldDB" id="A0A8H7DHC0"/>
<dbReference type="InterPro" id="IPR027417">
    <property type="entry name" value="P-loop_NTPase"/>
</dbReference>
<dbReference type="PANTHER" id="PTHR47691:SF3">
    <property type="entry name" value="HTH-TYPE TRANSCRIPTIONAL REGULATOR RV0890C-RELATED"/>
    <property type="match status" value="1"/>
</dbReference>
<dbReference type="InterPro" id="IPR059179">
    <property type="entry name" value="MLKL-like_MCAfunc"/>
</dbReference>
<protein>
    <recommendedName>
        <fullName evidence="4">NB-ARC domain-containing protein</fullName>
    </recommendedName>
</protein>
<dbReference type="SMART" id="SM00028">
    <property type="entry name" value="TPR"/>
    <property type="match status" value="2"/>
</dbReference>
<dbReference type="Proteomes" id="UP000623467">
    <property type="component" value="Unassembled WGS sequence"/>
</dbReference>
<keyword evidence="3" id="KW-1185">Reference proteome</keyword>
<dbReference type="GO" id="GO:0007166">
    <property type="term" value="P:cell surface receptor signaling pathway"/>
    <property type="evidence" value="ECO:0007669"/>
    <property type="project" value="InterPro"/>
</dbReference>
<dbReference type="SUPFAM" id="SSF52540">
    <property type="entry name" value="P-loop containing nucleoside triphosphate hydrolases"/>
    <property type="match status" value="1"/>
</dbReference>
<dbReference type="InterPro" id="IPR036537">
    <property type="entry name" value="Adaptor_Cbl_N_dom_sf"/>
</dbReference>
<reference evidence="2" key="1">
    <citation type="submission" date="2020-05" db="EMBL/GenBank/DDBJ databases">
        <title>Mycena genomes resolve the evolution of fungal bioluminescence.</title>
        <authorList>
            <person name="Tsai I.J."/>
        </authorList>
    </citation>
    <scope>NUCLEOTIDE SEQUENCE</scope>
    <source>
        <strain evidence="2">160909Yilan</strain>
    </source>
</reference>
<dbReference type="InterPro" id="IPR011990">
    <property type="entry name" value="TPR-like_helical_dom_sf"/>
</dbReference>
<dbReference type="Gene3D" id="1.20.930.20">
    <property type="entry name" value="Adaptor protein Cbl, N-terminal domain"/>
    <property type="match status" value="1"/>
</dbReference>
<proteinExistence type="predicted"/>
<feature type="region of interest" description="Disordered" evidence="1">
    <location>
        <begin position="1"/>
        <end position="31"/>
    </location>
</feature>
<dbReference type="OrthoDB" id="1534087at2759"/>
<evidence type="ECO:0000313" key="2">
    <source>
        <dbReference type="EMBL" id="KAF7373197.1"/>
    </source>
</evidence>
<evidence type="ECO:0008006" key="4">
    <source>
        <dbReference type="Google" id="ProtNLM"/>
    </source>
</evidence>
<dbReference type="SUPFAM" id="SSF48452">
    <property type="entry name" value="TPR-like"/>
    <property type="match status" value="1"/>
</dbReference>
<sequence>MARRFAQWPHGGASKTKGTELHAGDDRQGTPSTIQYASETAKEFLKALESMSDPIPVPFLKTFLTVAVKVLEACQEVSAVEENVKELQGRVYNLMLVVINSVPMKEQASVELRERVERLQCVLADILIDLAKIKQQRKLLLVVFRALNKDRVDRCVGRLTEALENFQAKASQLRVEDLLAKIKAEHSTVIPQLNRIEDAVKHFSQPHNATAHREDMRLLPPIFLGRDTLVGKIALLLTAQETSRVCITGVGGMGKTSVAVAVTESPMIRNFFLKEYIFWVPCITAKSSDLFRRILYTQLRITAETYDSLDPLIAELNESQQPRLILLDNFETPWLSGPDPLEVGHILRRLAALPHIALLVTMTSGITPEGIKWEHVPLSALEPAAARDLFKNTYRDAAGGLELAADERQLDNVLESIGHIPLAITLMATCGGHLGASLEDLFVDWRKAGTEMLSAGRLSMDDTITLSMERGVTSNPNALRLLAILSMLPAGTTGQNLLDCWAPSIRMSTHAAIEALRTAGVIEQDHGPFVTSRIFVRPTIQSYMAHQDRISADVRNQVHDACYDFVLRHKSIPDDHEFKSDLEALTSEETNIQGLLMEIPVDAPRPNALEALIAFSLYQSWTKPSTVVASHALEVARSVYNDPHVADRDAAARRVAAAHQSLGKSLLTLDRHDEARLHFEKAIARFKALPGGADLHLAGEASMELLYTWFCIGTKSSSELEPLAREAQANLSHDPTSKYHVARGLLAFGRFLWYSHGMPGEEALATLSTAKAIFEHLGCPASTAVCLYYMARDYAVHGRYSEALLIIKDALKNADQSGEVSWMCSTRSTMIRFLLVLGSHEEASTVFPRLLSLSQTMGAPGTIGQVLELLAYNCAAMMDLPGARIAYEGAQMHFNKIESTQLGREGVDRCSGNLRMLEDMTEMDQDNFPKLIEPDPMY</sequence>
<feature type="compositionally biased region" description="Basic and acidic residues" evidence="1">
    <location>
        <begin position="17"/>
        <end position="28"/>
    </location>
</feature>
<evidence type="ECO:0000256" key="1">
    <source>
        <dbReference type="SAM" id="MobiDB-lite"/>
    </source>
</evidence>
<evidence type="ECO:0000313" key="3">
    <source>
        <dbReference type="Proteomes" id="UP000623467"/>
    </source>
</evidence>
<dbReference type="EMBL" id="JACAZH010000003">
    <property type="protein sequence ID" value="KAF7373197.1"/>
    <property type="molecule type" value="Genomic_DNA"/>
</dbReference>
<dbReference type="Gene3D" id="3.40.50.300">
    <property type="entry name" value="P-loop containing nucleotide triphosphate hydrolases"/>
    <property type="match status" value="1"/>
</dbReference>
<name>A0A8H7DHC0_9AGAR</name>
<comment type="caution">
    <text evidence="2">The sequence shown here is derived from an EMBL/GenBank/DDBJ whole genome shotgun (WGS) entry which is preliminary data.</text>
</comment>
<gene>
    <name evidence="2" type="ORF">MSAN_00528300</name>
</gene>